<evidence type="ECO:0000259" key="2">
    <source>
        <dbReference type="Pfam" id="PF01583"/>
    </source>
</evidence>
<reference evidence="3" key="1">
    <citation type="submission" date="2020-04" db="EMBL/GenBank/DDBJ databases">
        <authorList>
            <person name="Chiriac C."/>
            <person name="Salcher M."/>
            <person name="Ghai R."/>
            <person name="Kavagutti S V."/>
        </authorList>
    </citation>
    <scope>NUCLEOTIDE SEQUENCE</scope>
</reference>
<organism evidence="3">
    <name type="scientific">uncultured Caudovirales phage</name>
    <dbReference type="NCBI Taxonomy" id="2100421"/>
    <lineage>
        <taxon>Viruses</taxon>
        <taxon>Duplodnaviria</taxon>
        <taxon>Heunggongvirae</taxon>
        <taxon>Uroviricota</taxon>
        <taxon>Caudoviricetes</taxon>
        <taxon>Peduoviridae</taxon>
        <taxon>Maltschvirus</taxon>
        <taxon>Maltschvirus maltsch</taxon>
    </lineage>
</organism>
<sequence length="148" mass="17678">MKEYWIYWFIGQPGSGKTSLAKKLQFWLQTDKANWRKSVFHIDEEDIRNLYDIDTDTTAEHNQIQSIAVSIASFANSKQHDVIVSTTSPFKEIREKYKKKYKIKEIYCDNKKIKDKIEFYEKPDQFYIHLDSGENVDETFKRLIKILI</sequence>
<gene>
    <name evidence="3" type="ORF">UFOVP449_178</name>
</gene>
<keyword evidence="3" id="KW-0418">Kinase</keyword>
<proteinExistence type="predicted"/>
<protein>
    <submittedName>
        <fullName evidence="3">CysC Adenylylsulfate kinase and related kinases</fullName>
    </submittedName>
</protein>
<dbReference type="Pfam" id="PF01583">
    <property type="entry name" value="APS_kinase"/>
    <property type="match status" value="1"/>
</dbReference>
<dbReference type="SUPFAM" id="SSF52540">
    <property type="entry name" value="P-loop containing nucleoside triphosphate hydrolases"/>
    <property type="match status" value="1"/>
</dbReference>
<dbReference type="GO" id="GO:0016301">
    <property type="term" value="F:kinase activity"/>
    <property type="evidence" value="ECO:0007669"/>
    <property type="project" value="UniProtKB-KW"/>
</dbReference>
<accession>A0A6J5MI95</accession>
<evidence type="ECO:0000313" key="3">
    <source>
        <dbReference type="EMBL" id="CAB4143399.1"/>
    </source>
</evidence>
<name>A0A6J5MI95_9CAUD</name>
<dbReference type="InterPro" id="IPR059117">
    <property type="entry name" value="APS_kinase_dom"/>
</dbReference>
<feature type="domain" description="APS kinase" evidence="2">
    <location>
        <begin position="6"/>
        <end position="110"/>
    </location>
</feature>
<evidence type="ECO:0000256" key="1">
    <source>
        <dbReference type="ARBA" id="ARBA00022679"/>
    </source>
</evidence>
<keyword evidence="1" id="KW-0808">Transferase</keyword>
<dbReference type="InterPro" id="IPR027417">
    <property type="entry name" value="P-loop_NTPase"/>
</dbReference>
<dbReference type="EMBL" id="LR796420">
    <property type="protein sequence ID" value="CAB4143399.1"/>
    <property type="molecule type" value="Genomic_DNA"/>
</dbReference>
<dbReference type="Gene3D" id="3.40.50.300">
    <property type="entry name" value="P-loop containing nucleotide triphosphate hydrolases"/>
    <property type="match status" value="1"/>
</dbReference>